<evidence type="ECO:0000313" key="1">
    <source>
        <dbReference type="EMBL" id="OQP54280.1"/>
    </source>
</evidence>
<comment type="caution">
    <text evidence="1">The sequence shown here is derived from an EMBL/GenBank/DDBJ whole genome shotgun (WGS) entry which is preliminary data.</text>
</comment>
<proteinExistence type="predicted"/>
<evidence type="ECO:0000313" key="2">
    <source>
        <dbReference type="Proteomes" id="UP000192610"/>
    </source>
</evidence>
<gene>
    <name evidence="1" type="ORF">A4H97_22595</name>
</gene>
<dbReference type="STRING" id="354355.SAMN05660816_05192"/>
<accession>A0A1V9F780</accession>
<dbReference type="OrthoDB" id="631431at2"/>
<keyword evidence="2" id="KW-1185">Reference proteome</keyword>
<sequence length="307" mass="35350">MKNLLKKVSFFLLLSFTLFFVLKYIFINREPKSFNSAFVDKLKILQANKNKKKIVLIGGSSVGFGLSAELMEQKLGITTINLGHNATLGLVDFQSFIEKNLTKDDIIVFSPEWHIYAHPDFVDAASIDNLIRHNPEYGRLIGNPNYIVESYFASIRFSQYVHDGNEIIYRYHCYNANGDIISHCGLKPKGPKYYSVYEDPMQLNSFANYFPFLSTNKTVYFFPPTQTRVYQEHKNYFAQIEKALVNQRSILVDNVVDNVYPDSVFFDEGYHLTCDTRTQRTEKLISYLTNSGVVNNRSLTKNKSADQ</sequence>
<protein>
    <submittedName>
        <fullName evidence="1">Uncharacterized protein</fullName>
    </submittedName>
</protein>
<organism evidence="1 2">
    <name type="scientific">Niastella yeongjuensis</name>
    <dbReference type="NCBI Taxonomy" id="354355"/>
    <lineage>
        <taxon>Bacteria</taxon>
        <taxon>Pseudomonadati</taxon>
        <taxon>Bacteroidota</taxon>
        <taxon>Chitinophagia</taxon>
        <taxon>Chitinophagales</taxon>
        <taxon>Chitinophagaceae</taxon>
        <taxon>Niastella</taxon>
    </lineage>
</organism>
<dbReference type="RefSeq" id="WP_081197587.1">
    <property type="nucleotide sequence ID" value="NZ_FOCZ01000011.1"/>
</dbReference>
<dbReference type="AlphaFoldDB" id="A0A1V9F780"/>
<dbReference type="Proteomes" id="UP000192610">
    <property type="component" value="Unassembled WGS sequence"/>
</dbReference>
<reference evidence="2" key="1">
    <citation type="submission" date="2016-04" db="EMBL/GenBank/DDBJ databases">
        <authorList>
            <person name="Chen L."/>
            <person name="Zhuang W."/>
            <person name="Wang G."/>
        </authorList>
    </citation>
    <scope>NUCLEOTIDE SEQUENCE [LARGE SCALE GENOMIC DNA]</scope>
    <source>
        <strain evidence="2">17621</strain>
    </source>
</reference>
<dbReference type="EMBL" id="LVXG01000004">
    <property type="protein sequence ID" value="OQP54280.1"/>
    <property type="molecule type" value="Genomic_DNA"/>
</dbReference>
<name>A0A1V9F780_9BACT</name>